<feature type="active site" description="Proton donor/acceptor" evidence="5">
    <location>
        <position position="134"/>
    </location>
</feature>
<feature type="binding site" evidence="5">
    <location>
        <position position="207"/>
    </location>
    <ligand>
        <name>substrate</name>
    </ligand>
</feature>
<dbReference type="PANTHER" id="PTHR43238:SF1">
    <property type="entry name" value="GDP-L-FUCOSE SYNTHASE"/>
    <property type="match status" value="1"/>
</dbReference>
<dbReference type="RefSeq" id="WP_386741122.1">
    <property type="nucleotide sequence ID" value="NZ_JBHSMG010000005.1"/>
</dbReference>
<comment type="pathway">
    <text evidence="5">Nucleotide-sugar biosynthesis; GDP-L-fucose biosynthesis via de novo pathway; GDP-L-fucose from GDP-alpha-D-mannose: step 2/2.</text>
</comment>
<evidence type="ECO:0000313" key="8">
    <source>
        <dbReference type="Proteomes" id="UP001596039"/>
    </source>
</evidence>
<evidence type="ECO:0000256" key="4">
    <source>
        <dbReference type="ARBA" id="ARBA00023235"/>
    </source>
</evidence>
<dbReference type="HAMAP" id="MF_00956">
    <property type="entry name" value="GDP_fucose_synth"/>
    <property type="match status" value="1"/>
</dbReference>
<dbReference type="InterPro" id="IPR036291">
    <property type="entry name" value="NAD(P)-bd_dom_sf"/>
</dbReference>
<keyword evidence="2 5" id="KW-0521">NADP</keyword>
<dbReference type="Pfam" id="PF01370">
    <property type="entry name" value="Epimerase"/>
    <property type="match status" value="1"/>
</dbReference>
<feature type="binding site" evidence="5">
    <location>
        <position position="138"/>
    </location>
    <ligand>
        <name>NADP(+)</name>
        <dbReference type="ChEBI" id="CHEBI:58349"/>
    </ligand>
</feature>
<dbReference type="Gene3D" id="3.40.50.720">
    <property type="entry name" value="NAD(P)-binding Rossmann-like Domain"/>
    <property type="match status" value="1"/>
</dbReference>
<keyword evidence="5" id="KW-0511">Multifunctional enzyme</keyword>
<evidence type="ECO:0000259" key="6">
    <source>
        <dbReference type="Pfam" id="PF01370"/>
    </source>
</evidence>
<organism evidence="7 8">
    <name type="scientific">Lysinimonas soli</name>
    <dbReference type="NCBI Taxonomy" id="1074233"/>
    <lineage>
        <taxon>Bacteria</taxon>
        <taxon>Bacillati</taxon>
        <taxon>Actinomycetota</taxon>
        <taxon>Actinomycetes</taxon>
        <taxon>Micrococcales</taxon>
        <taxon>Microbacteriaceae</taxon>
        <taxon>Lysinimonas</taxon>
    </lineage>
</organism>
<comment type="caution">
    <text evidence="7">The sequence shown here is derived from an EMBL/GenBank/DDBJ whole genome shotgun (WGS) entry which is preliminary data.</text>
</comment>
<comment type="caution">
    <text evidence="5">Lacks conserved residue(s) required for the propagation of feature annotation.</text>
</comment>
<dbReference type="InterPro" id="IPR001509">
    <property type="entry name" value="Epimerase_deHydtase"/>
</dbReference>
<feature type="site" description="Important for catalytic activity" evidence="5">
    <location>
        <position position="107"/>
    </location>
</feature>
<keyword evidence="8" id="KW-1185">Reference proteome</keyword>
<dbReference type="SUPFAM" id="SSF51735">
    <property type="entry name" value="NAD(P)-binding Rossmann-fold domains"/>
    <property type="match status" value="1"/>
</dbReference>
<reference evidence="8" key="1">
    <citation type="journal article" date="2019" name="Int. J. Syst. Evol. Microbiol.">
        <title>The Global Catalogue of Microorganisms (GCM) 10K type strain sequencing project: providing services to taxonomists for standard genome sequencing and annotation.</title>
        <authorList>
            <consortium name="The Broad Institute Genomics Platform"/>
            <consortium name="The Broad Institute Genome Sequencing Center for Infectious Disease"/>
            <person name="Wu L."/>
            <person name="Ma J."/>
        </authorList>
    </citation>
    <scope>NUCLEOTIDE SEQUENCE [LARGE SCALE GENOMIC DNA]</scope>
    <source>
        <strain evidence="8">CGMCC 4.6997</strain>
    </source>
</reference>
<evidence type="ECO:0000256" key="3">
    <source>
        <dbReference type="ARBA" id="ARBA00023002"/>
    </source>
</evidence>
<evidence type="ECO:0000256" key="1">
    <source>
        <dbReference type="ARBA" id="ARBA00005959"/>
    </source>
</evidence>
<protein>
    <recommendedName>
        <fullName evidence="5">GDP-L-fucose synthase</fullName>
        <ecNumber evidence="5">1.1.1.271</ecNumber>
    </recommendedName>
    <alternativeName>
        <fullName evidence="5">GDP-4-keto-6-deoxy-D-mannose-3,5-epimerase-4-reductase</fullName>
    </alternativeName>
</protein>
<feature type="site" description="Important for catalytic activity" evidence="5">
    <location>
        <position position="105"/>
    </location>
</feature>
<feature type="binding site" evidence="5">
    <location>
        <position position="200"/>
    </location>
    <ligand>
        <name>substrate</name>
    </ligand>
</feature>
<keyword evidence="3 5" id="KW-0560">Oxidoreductase</keyword>
<dbReference type="InterPro" id="IPR028614">
    <property type="entry name" value="GDP_fucose/colitose_synth"/>
</dbReference>
<feature type="binding site" evidence="5">
    <location>
        <begin position="103"/>
        <end position="106"/>
    </location>
    <ligand>
        <name>NADP(+)</name>
        <dbReference type="ChEBI" id="CHEBI:58349"/>
    </ligand>
</feature>
<proteinExistence type="inferred from homology"/>
<accession>A0ABW0NVU0</accession>
<feature type="binding site" evidence="5">
    <location>
        <begin position="161"/>
        <end position="164"/>
    </location>
    <ligand>
        <name>NADP(+)</name>
        <dbReference type="ChEBI" id="CHEBI:58349"/>
    </ligand>
</feature>
<evidence type="ECO:0000313" key="7">
    <source>
        <dbReference type="EMBL" id="MFC5503407.1"/>
    </source>
</evidence>
<dbReference type="Gene3D" id="3.90.25.10">
    <property type="entry name" value="UDP-galactose 4-epimerase, domain 1"/>
    <property type="match status" value="1"/>
</dbReference>
<dbReference type="EC" id="1.1.1.271" evidence="5"/>
<feature type="domain" description="NAD-dependent epimerase/dehydratase" evidence="6">
    <location>
        <begin position="3"/>
        <end position="236"/>
    </location>
</feature>
<dbReference type="PANTHER" id="PTHR43238">
    <property type="entry name" value="GDP-L-FUCOSE SYNTHASE"/>
    <property type="match status" value="1"/>
</dbReference>
<evidence type="ECO:0000256" key="2">
    <source>
        <dbReference type="ARBA" id="ARBA00022857"/>
    </source>
</evidence>
<feature type="binding site" evidence="5">
    <location>
        <position position="177"/>
    </location>
    <ligand>
        <name>NADP(+)</name>
        <dbReference type="ChEBI" id="CHEBI:58349"/>
    </ligand>
</feature>
<keyword evidence="4 5" id="KW-0413">Isomerase</keyword>
<evidence type="ECO:0000256" key="5">
    <source>
        <dbReference type="HAMAP-Rule" id="MF_00956"/>
    </source>
</evidence>
<sequence>MKVVITGANGMLASSVREQWARIRPGDEMVGISRADADLRDRAATFSVLSKIAPDIIIHCAAKVGGIAANVAHPTEFLLDNLLLDTSVIGSAIELGVQRLLYIGSSCMYPRDYRQPLVEGDILAAPLEPTNEGYAIAKIAGAKLCEYASGELGLTYRTIIPSNLYGPKDDYSTGRSHLIAAAVSKVHAGKQAGASSVEIWGDGTARREFTYVGDLAEWLVGAIEEMGAWPPVLNVGCGYDRTVTEFYELAREVVGFEGGFVYDTSKPTGMRQKLMDSAVAKGFGWNPSTELRDGIARAYEVFLADASAAPSEI</sequence>
<comment type="similarity">
    <text evidence="1 5">Belongs to the NAD(P)-dependent epimerase/dehydratase family. Fucose synthase subfamily.</text>
</comment>
<name>A0ABW0NVU0_9MICO</name>
<feature type="binding site" evidence="5">
    <location>
        <position position="185"/>
    </location>
    <ligand>
        <name>substrate</name>
    </ligand>
</feature>
<comment type="function">
    <text evidence="5">Catalyzes the two-step NADP-dependent conversion of GDP-4-dehydro-6-deoxy-D-mannose to GDP-fucose, involving an epimerase and a reductase reaction.</text>
</comment>
<dbReference type="Proteomes" id="UP001596039">
    <property type="component" value="Unassembled WGS sequence"/>
</dbReference>
<dbReference type="EMBL" id="JBHSMG010000005">
    <property type="protein sequence ID" value="MFC5503407.1"/>
    <property type="molecule type" value="Genomic_DNA"/>
</dbReference>
<comment type="catalytic activity">
    <reaction evidence="5">
        <text>GDP-beta-L-fucose + NADP(+) = GDP-4-dehydro-alpha-D-rhamnose + NADPH + H(+)</text>
        <dbReference type="Rhea" id="RHEA:18885"/>
        <dbReference type="ChEBI" id="CHEBI:15378"/>
        <dbReference type="ChEBI" id="CHEBI:57273"/>
        <dbReference type="ChEBI" id="CHEBI:57783"/>
        <dbReference type="ChEBI" id="CHEBI:57964"/>
        <dbReference type="ChEBI" id="CHEBI:58349"/>
        <dbReference type="EC" id="1.1.1.271"/>
    </reaction>
</comment>
<gene>
    <name evidence="5" type="primary">fcl</name>
    <name evidence="7" type="ORF">ACFPJ4_14255</name>
</gene>